<gene>
    <name evidence="1" type="ORF">ACFQ2X_10300</name>
</gene>
<dbReference type="SUPFAM" id="SSF55331">
    <property type="entry name" value="Tautomerase/MIF"/>
    <property type="match status" value="1"/>
</dbReference>
<reference evidence="2" key="1">
    <citation type="journal article" date="2019" name="Int. J. Syst. Evol. Microbiol.">
        <title>The Global Catalogue of Microorganisms (GCM) 10K type strain sequencing project: providing services to taxonomists for standard genome sequencing and annotation.</title>
        <authorList>
            <consortium name="The Broad Institute Genomics Platform"/>
            <consortium name="The Broad Institute Genome Sequencing Center for Infectious Disease"/>
            <person name="Wu L."/>
            <person name="Ma J."/>
        </authorList>
    </citation>
    <scope>NUCLEOTIDE SEQUENCE [LARGE SCALE GENOMIC DNA]</scope>
    <source>
        <strain evidence="2">CCUG 54356</strain>
    </source>
</reference>
<protein>
    <submittedName>
        <fullName evidence="1">Uncharacterized protein</fullName>
    </submittedName>
</protein>
<keyword evidence="2" id="KW-1185">Reference proteome</keyword>
<dbReference type="RefSeq" id="WP_230437169.1">
    <property type="nucleotide sequence ID" value="NZ_CP087715.1"/>
</dbReference>
<organism evidence="1 2">
    <name type="scientific">Microbulbifer celer</name>
    <dbReference type="NCBI Taxonomy" id="435905"/>
    <lineage>
        <taxon>Bacteria</taxon>
        <taxon>Pseudomonadati</taxon>
        <taxon>Pseudomonadota</taxon>
        <taxon>Gammaproteobacteria</taxon>
        <taxon>Cellvibrionales</taxon>
        <taxon>Microbulbiferaceae</taxon>
        <taxon>Microbulbifer</taxon>
    </lineage>
</organism>
<evidence type="ECO:0000313" key="1">
    <source>
        <dbReference type="EMBL" id="MFD1216994.1"/>
    </source>
</evidence>
<dbReference type="EMBL" id="JBHTLR010000008">
    <property type="protein sequence ID" value="MFD1216994.1"/>
    <property type="molecule type" value="Genomic_DNA"/>
</dbReference>
<evidence type="ECO:0000313" key="2">
    <source>
        <dbReference type="Proteomes" id="UP001597264"/>
    </source>
</evidence>
<comment type="caution">
    <text evidence="1">The sequence shown here is derived from an EMBL/GenBank/DDBJ whole genome shotgun (WGS) entry which is preliminary data.</text>
</comment>
<proteinExistence type="predicted"/>
<accession>A0ABW3UC54</accession>
<dbReference type="InterPro" id="IPR014347">
    <property type="entry name" value="Tautomerase/MIF_sf"/>
</dbReference>
<dbReference type="Proteomes" id="UP001597264">
    <property type="component" value="Unassembled WGS sequence"/>
</dbReference>
<dbReference type="Gene3D" id="3.30.429.10">
    <property type="entry name" value="Macrophage Migration Inhibitory Factor"/>
    <property type="match status" value="1"/>
</dbReference>
<name>A0ABW3UC54_9GAMM</name>
<sequence length="120" mass="13629">MLENHPAEYTAEQIHLVAVASGLFDISNIKARDNLYIKYLVSEKRELFVHVFSSIMEDRTTEQRAKLSPAAVEKSVAMFPHVPHIAMNVSEFEKATYCNRSMLCIATTKFRTSPIRPLAD</sequence>